<evidence type="ECO:0000313" key="5">
    <source>
        <dbReference type="EMBL" id="KAB7656765.1"/>
    </source>
</evidence>
<dbReference type="OrthoDB" id="9806288at2"/>
<dbReference type="EMBL" id="WEHX01000067">
    <property type="protein sequence ID" value="KAB7656765.1"/>
    <property type="molecule type" value="Genomic_DNA"/>
</dbReference>
<dbReference type="SUPFAM" id="SSF53850">
    <property type="entry name" value="Periplasmic binding protein-like II"/>
    <property type="match status" value="1"/>
</dbReference>
<reference evidence="5 6" key="1">
    <citation type="submission" date="2019-10" db="EMBL/GenBank/DDBJ databases">
        <title>Genome diversity of Sutterella seckii.</title>
        <authorList>
            <person name="Chaplin A.V."/>
            <person name="Sokolova S.R."/>
            <person name="Mosin K.A."/>
            <person name="Ivanova E.L."/>
            <person name="Kochetkova T.O."/>
            <person name="Goltsov A.Y."/>
            <person name="Trofimov D.Y."/>
            <person name="Efimov B.A."/>
        </authorList>
    </citation>
    <scope>NUCLEOTIDE SEQUENCE [LARGE SCALE GENOMIC DNA]</scope>
    <source>
        <strain evidence="5 6">ASD393</strain>
    </source>
</reference>
<comment type="subcellular location">
    <subcellularLocation>
        <location evidence="1">Periplasm</location>
    </subcellularLocation>
</comment>
<dbReference type="Pfam" id="PF09084">
    <property type="entry name" value="NMT1"/>
    <property type="match status" value="1"/>
</dbReference>
<organism evidence="5 6">
    <name type="scientific">Sutterella seckii</name>
    <dbReference type="NCBI Taxonomy" id="1944635"/>
    <lineage>
        <taxon>Bacteria</taxon>
        <taxon>Pseudomonadati</taxon>
        <taxon>Pseudomonadota</taxon>
        <taxon>Betaproteobacteria</taxon>
        <taxon>Burkholderiales</taxon>
        <taxon>Sutterellaceae</taxon>
        <taxon>Sutterella</taxon>
    </lineage>
</organism>
<feature type="domain" description="SsuA/THI5-like" evidence="4">
    <location>
        <begin position="62"/>
        <end position="273"/>
    </location>
</feature>
<dbReference type="AlphaFoldDB" id="A0A6I1EWA8"/>
<sequence length="360" mass="38400">MFAPSFSSSFFSSISRRDFIAAATLSAAGISSSTFSRGVWAKEPEKKSVTIAVGGKNLYYYLPMALADWMGFYKEEGLDVKVVDFQGGSKSLQAVVGGSADVVSGAFEHTLMMQTKRQRMTAFVLQDRAPQCVFVMNRTTMKDEKDPAKLKGRRIGVSAPGSSTHVIANFVMQRAGVKPNEFSVIGVGTGAGAIAAMRAGQIDALVGLDPVITQLTDEKAITNVTDTRRVDESDALYGGAMVGGCLYAPEAFVKANPETVQRLTNAVIRSLKVIEKVSPETLLKSVPRQAFMGNPDLYAHCFVNNRPSMSTDGRFPAGCVEAAAKALSSVTPALASFKFDAAACFANQFAEASPINARKA</sequence>
<dbReference type="GO" id="GO:0042597">
    <property type="term" value="C:periplasmic space"/>
    <property type="evidence" value="ECO:0007669"/>
    <property type="project" value="UniProtKB-SubCell"/>
</dbReference>
<dbReference type="GO" id="GO:0042918">
    <property type="term" value="P:alkanesulfonate transmembrane transport"/>
    <property type="evidence" value="ECO:0007669"/>
    <property type="project" value="TreeGrafter"/>
</dbReference>
<comment type="similarity">
    <text evidence="2">Belongs to the bacterial solute-binding protein SsuA/TauA family.</text>
</comment>
<evidence type="ECO:0000256" key="1">
    <source>
        <dbReference type="ARBA" id="ARBA00004418"/>
    </source>
</evidence>
<keyword evidence="3" id="KW-0732">Signal</keyword>
<gene>
    <name evidence="5" type="ORF">GBM95_08745</name>
</gene>
<evidence type="ECO:0000256" key="3">
    <source>
        <dbReference type="ARBA" id="ARBA00022729"/>
    </source>
</evidence>
<accession>A0A6I1EWA8</accession>
<dbReference type="Gene3D" id="3.40.190.10">
    <property type="entry name" value="Periplasmic binding protein-like II"/>
    <property type="match status" value="2"/>
</dbReference>
<dbReference type="InterPro" id="IPR006311">
    <property type="entry name" value="TAT_signal"/>
</dbReference>
<protein>
    <submittedName>
        <fullName evidence="5">Transporter substrate-binding domain-containing protein</fullName>
    </submittedName>
</protein>
<dbReference type="PANTHER" id="PTHR30024">
    <property type="entry name" value="ALIPHATIC SULFONATES-BINDING PROTEIN-RELATED"/>
    <property type="match status" value="1"/>
</dbReference>
<name>A0A6I1EWA8_9BURK</name>
<evidence type="ECO:0000313" key="6">
    <source>
        <dbReference type="Proteomes" id="UP000430564"/>
    </source>
</evidence>
<dbReference type="RefSeq" id="WP_152158751.1">
    <property type="nucleotide sequence ID" value="NZ_WEHX01000067.1"/>
</dbReference>
<evidence type="ECO:0000256" key="2">
    <source>
        <dbReference type="ARBA" id="ARBA00010742"/>
    </source>
</evidence>
<comment type="caution">
    <text evidence="5">The sequence shown here is derived from an EMBL/GenBank/DDBJ whole genome shotgun (WGS) entry which is preliminary data.</text>
</comment>
<dbReference type="Proteomes" id="UP000430564">
    <property type="component" value="Unassembled WGS sequence"/>
</dbReference>
<proteinExistence type="inferred from homology"/>
<dbReference type="PANTHER" id="PTHR30024:SF47">
    <property type="entry name" value="TAURINE-BINDING PERIPLASMIC PROTEIN"/>
    <property type="match status" value="1"/>
</dbReference>
<dbReference type="InterPro" id="IPR015168">
    <property type="entry name" value="SsuA/THI5"/>
</dbReference>
<evidence type="ECO:0000259" key="4">
    <source>
        <dbReference type="Pfam" id="PF09084"/>
    </source>
</evidence>
<dbReference type="PROSITE" id="PS51318">
    <property type="entry name" value="TAT"/>
    <property type="match status" value="1"/>
</dbReference>